<dbReference type="Gene3D" id="3.20.20.70">
    <property type="entry name" value="Aldolase class I"/>
    <property type="match status" value="1"/>
</dbReference>
<dbReference type="PANTHER" id="PTHR43656">
    <property type="entry name" value="BINDING OXIDOREDUCTASE, PUTATIVE (AFU_ORTHOLOGUE AFUA_2G08260)-RELATED"/>
    <property type="match status" value="1"/>
</dbReference>
<dbReference type="Proteomes" id="UP000092649">
    <property type="component" value="Unassembled WGS sequence"/>
</dbReference>
<evidence type="ECO:0000313" key="5">
    <source>
        <dbReference type="Proteomes" id="UP000092649"/>
    </source>
</evidence>
<dbReference type="InterPro" id="IPR001155">
    <property type="entry name" value="OxRdtase_FMN_N"/>
</dbReference>
<feature type="domain" description="NADH:flavin oxidoreductase/NADH oxidase N-terminal" evidence="3">
    <location>
        <begin position="3"/>
        <end position="329"/>
    </location>
</feature>
<keyword evidence="2" id="KW-0560">Oxidoreductase</keyword>
<evidence type="ECO:0000256" key="1">
    <source>
        <dbReference type="ARBA" id="ARBA00022630"/>
    </source>
</evidence>
<dbReference type="OrthoDB" id="8523426at2"/>
<organism evidence="4 5">
    <name type="scientific">Gallibacterium salpingitidis</name>
    <dbReference type="NCBI Taxonomy" id="505341"/>
    <lineage>
        <taxon>Bacteria</taxon>
        <taxon>Pseudomonadati</taxon>
        <taxon>Pseudomonadota</taxon>
        <taxon>Gammaproteobacteria</taxon>
        <taxon>Pasteurellales</taxon>
        <taxon>Pasteurellaceae</taxon>
        <taxon>Gallibacterium</taxon>
    </lineage>
</organism>
<dbReference type="InterPro" id="IPR013785">
    <property type="entry name" value="Aldolase_TIM"/>
</dbReference>
<dbReference type="AlphaFoldDB" id="A0A1A7NMQ8"/>
<dbReference type="RefSeq" id="WP_066110310.1">
    <property type="nucleotide sequence ID" value="NZ_JTJL01000080.1"/>
</dbReference>
<dbReference type="PATRIC" id="fig|505341.3.peg.2292"/>
<keyword evidence="5" id="KW-1185">Reference proteome</keyword>
<dbReference type="Pfam" id="PF00724">
    <property type="entry name" value="Oxidored_FMN"/>
    <property type="match status" value="1"/>
</dbReference>
<dbReference type="EMBL" id="JTJL01000080">
    <property type="protein sequence ID" value="OBW90816.1"/>
    <property type="molecule type" value="Genomic_DNA"/>
</dbReference>
<evidence type="ECO:0000259" key="3">
    <source>
        <dbReference type="Pfam" id="PF00724"/>
    </source>
</evidence>
<dbReference type="CDD" id="cd04735">
    <property type="entry name" value="OYE_like_4_FMN"/>
    <property type="match status" value="1"/>
</dbReference>
<dbReference type="InterPro" id="IPR051799">
    <property type="entry name" value="NADH_flavin_oxidoreductase"/>
</dbReference>
<gene>
    <name evidence="4" type="ORF">QS62_11470</name>
</gene>
<proteinExistence type="predicted"/>
<dbReference type="GO" id="GO:0010181">
    <property type="term" value="F:FMN binding"/>
    <property type="evidence" value="ECO:0007669"/>
    <property type="project" value="InterPro"/>
</dbReference>
<comment type="caution">
    <text evidence="4">The sequence shown here is derived from an EMBL/GenBank/DDBJ whole genome shotgun (WGS) entry which is preliminary data.</text>
</comment>
<dbReference type="GO" id="GO:0016491">
    <property type="term" value="F:oxidoreductase activity"/>
    <property type="evidence" value="ECO:0007669"/>
    <property type="project" value="UniProtKB-KW"/>
</dbReference>
<sequence length="367" mass="41185">MNQPFTFKRKVTIKNKIIMAPMATNMSYFDGIPTKDELEYFSLHSGEVGAVITGATCVQENGKAWPGGLAATSDQHIVGLSKIASAIHKTGTKAILQLFHAGRITKAATIGGEQIVSAGNIPSSIDGAEIPRELTGTEVKKVITAFQKAVIRAIKAGFDGVELHGANNYLIQQFYSPHSNRRQDEWGGNREKRFTFINQLVDAVIQTVETHKPEGFIVGYRFSPEENENPGIGLEDTLYLVDQLANKSLDYLHISLLDYKKMSRDKNYQTKTILEYIHAEIRGRVPLIGIGNIQTEQHITEVLKHSELVAVGRALLIDPHWAAKILNHQEELIDRTLSEYEKEEKIVSNGTWKFLEEMMPERLRYKK</sequence>
<protein>
    <submittedName>
        <fullName evidence="4">NADH-dependent flavin oxidoreductase</fullName>
    </submittedName>
</protein>
<evidence type="ECO:0000256" key="2">
    <source>
        <dbReference type="ARBA" id="ARBA00023002"/>
    </source>
</evidence>
<keyword evidence="1" id="KW-0285">Flavoprotein</keyword>
<evidence type="ECO:0000313" key="4">
    <source>
        <dbReference type="EMBL" id="OBW90816.1"/>
    </source>
</evidence>
<reference evidence="4 5" key="1">
    <citation type="submission" date="2014-11" db="EMBL/GenBank/DDBJ databases">
        <title>Pan-genome of Gallibacterium spp.</title>
        <authorList>
            <person name="Kudirkiene E."/>
            <person name="Bojesen A.M."/>
        </authorList>
    </citation>
    <scope>NUCLEOTIDE SEQUENCE [LARGE SCALE GENOMIC DNA]</scope>
    <source>
        <strain evidence="4 5">F150</strain>
    </source>
</reference>
<accession>A0A1A7NMQ8</accession>
<dbReference type="PANTHER" id="PTHR43656:SF2">
    <property type="entry name" value="BINDING OXIDOREDUCTASE, PUTATIVE (AFU_ORTHOLOGUE AFUA_2G08260)-RELATED"/>
    <property type="match status" value="1"/>
</dbReference>
<dbReference type="SUPFAM" id="SSF51395">
    <property type="entry name" value="FMN-linked oxidoreductases"/>
    <property type="match status" value="1"/>
</dbReference>
<name>A0A1A7NMQ8_9PAST</name>